<proteinExistence type="predicted"/>
<dbReference type="AlphaFoldDB" id="A0A1A0MAV7"/>
<evidence type="ECO:0000256" key="2">
    <source>
        <dbReference type="SAM" id="SignalP"/>
    </source>
</evidence>
<evidence type="ECO:0000256" key="1">
    <source>
        <dbReference type="SAM" id="MobiDB-lite"/>
    </source>
</evidence>
<dbReference type="Proteomes" id="UP000093962">
    <property type="component" value="Unassembled WGS sequence"/>
</dbReference>
<feature type="compositionally biased region" description="Pro residues" evidence="1">
    <location>
        <begin position="50"/>
        <end position="59"/>
    </location>
</feature>
<feature type="chain" id="PRO_5008294883" description="DUF2613 family protein" evidence="2">
    <location>
        <begin position="28"/>
        <end position="59"/>
    </location>
</feature>
<reference evidence="3 4" key="1">
    <citation type="submission" date="2016-06" db="EMBL/GenBank/DDBJ databases">
        <authorList>
            <person name="Kjaerup R.B."/>
            <person name="Dalgaard T.S."/>
            <person name="Juul-Madsen H.R."/>
        </authorList>
    </citation>
    <scope>NUCLEOTIDE SEQUENCE [LARGE SCALE GENOMIC DNA]</scope>
    <source>
        <strain evidence="3 4">1199456.5</strain>
    </source>
</reference>
<comment type="caution">
    <text evidence="3">The sequence shown here is derived from an EMBL/GenBank/DDBJ whole genome shotgun (WGS) entry which is preliminary data.</text>
</comment>
<feature type="region of interest" description="Disordered" evidence="1">
    <location>
        <begin position="40"/>
        <end position="59"/>
    </location>
</feature>
<protein>
    <recommendedName>
        <fullName evidence="5">DUF2613 family protein</fullName>
    </recommendedName>
</protein>
<feature type="signal peptide" evidence="2">
    <location>
        <begin position="1"/>
        <end position="27"/>
    </location>
</feature>
<name>A0A1A0MAV7_MYCMU</name>
<sequence>MFTDKMIPLLAAGAFATAGVAASFVSADIVPSTVGAHPVLTSYPLQPADDPGPGPGGGG</sequence>
<evidence type="ECO:0008006" key="5">
    <source>
        <dbReference type="Google" id="ProtNLM"/>
    </source>
</evidence>
<dbReference type="EMBL" id="LZSF01000222">
    <property type="protein sequence ID" value="OBA82522.1"/>
    <property type="molecule type" value="Genomic_DNA"/>
</dbReference>
<evidence type="ECO:0000313" key="4">
    <source>
        <dbReference type="Proteomes" id="UP000093962"/>
    </source>
</evidence>
<evidence type="ECO:0000313" key="3">
    <source>
        <dbReference type="EMBL" id="OBA82522.1"/>
    </source>
</evidence>
<organism evidence="3 4">
    <name type="scientific">Mycolicibacterium mucogenicum</name>
    <name type="common">Mycobacterium mucogenicum</name>
    <dbReference type="NCBI Taxonomy" id="56689"/>
    <lineage>
        <taxon>Bacteria</taxon>
        <taxon>Bacillati</taxon>
        <taxon>Actinomycetota</taxon>
        <taxon>Actinomycetes</taxon>
        <taxon>Mycobacteriales</taxon>
        <taxon>Mycobacteriaceae</taxon>
        <taxon>Mycolicibacterium</taxon>
    </lineage>
</organism>
<gene>
    <name evidence="3" type="ORF">A5642_00065</name>
</gene>
<accession>A0A1A0MAV7</accession>
<keyword evidence="2" id="KW-0732">Signal</keyword>